<dbReference type="EMBL" id="CAXDID020000085">
    <property type="protein sequence ID" value="CAL6020489.1"/>
    <property type="molecule type" value="Genomic_DNA"/>
</dbReference>
<organism evidence="2">
    <name type="scientific">Hexamita inflata</name>
    <dbReference type="NCBI Taxonomy" id="28002"/>
    <lineage>
        <taxon>Eukaryota</taxon>
        <taxon>Metamonada</taxon>
        <taxon>Diplomonadida</taxon>
        <taxon>Hexamitidae</taxon>
        <taxon>Hexamitinae</taxon>
        <taxon>Hexamita</taxon>
    </lineage>
</organism>
<evidence type="ECO:0000313" key="1">
    <source>
        <dbReference type="EMBL" id="CAI9934811.1"/>
    </source>
</evidence>
<evidence type="ECO:0000313" key="2">
    <source>
        <dbReference type="EMBL" id="CAI9957667.1"/>
    </source>
</evidence>
<keyword evidence="9" id="KW-1185">Reference proteome</keyword>
<dbReference type="Proteomes" id="UP001642409">
    <property type="component" value="Unassembled WGS sequence"/>
</dbReference>
<evidence type="ECO:0000313" key="7">
    <source>
        <dbReference type="EMBL" id="CAL6079250.1"/>
    </source>
</evidence>
<dbReference type="EMBL" id="CATOUU010000890">
    <property type="protein sequence ID" value="CAI9957667.1"/>
    <property type="molecule type" value="Genomic_DNA"/>
</dbReference>
<proteinExistence type="predicted"/>
<evidence type="ECO:0000313" key="3">
    <source>
        <dbReference type="EMBL" id="CAI9963720.1"/>
    </source>
</evidence>
<accession>A0AA86QJS0</accession>
<evidence type="ECO:0000313" key="6">
    <source>
        <dbReference type="EMBL" id="CAL6060836.1"/>
    </source>
</evidence>
<gene>
    <name evidence="1" type="ORF">HINF_LOCUS22456</name>
    <name evidence="5" type="ORF">HINF_LOCUS27510</name>
    <name evidence="2" type="ORF">HINF_LOCUS45312</name>
    <name evidence="6" type="ORF">HINF_LOCUS49418</name>
    <name evidence="3" type="ORF">HINF_LOCUS51365</name>
    <name evidence="4" type="ORF">HINF_LOCUS52193</name>
    <name evidence="7" type="ORF">HINF_LOCUS59294</name>
    <name evidence="8" type="ORF">HINF_LOCUS69557</name>
</gene>
<dbReference type="EMBL" id="CAXDID020000232">
    <property type="protein sequence ID" value="CAL6060836.1"/>
    <property type="molecule type" value="Genomic_DNA"/>
</dbReference>
<evidence type="ECO:0000313" key="5">
    <source>
        <dbReference type="EMBL" id="CAL6020489.1"/>
    </source>
</evidence>
<comment type="caution">
    <text evidence="2">The sequence shown here is derived from an EMBL/GenBank/DDBJ whole genome shotgun (WGS) entry which is preliminary data.</text>
</comment>
<dbReference type="EMBL" id="CAXDID020000339">
    <property type="protein sequence ID" value="CAL6079250.1"/>
    <property type="molecule type" value="Genomic_DNA"/>
</dbReference>
<sequence>MTKTKQVQLKHDYFTLLYKNALNFVFSASFDKLSDFELCQQINSLSTKQKLIFWNHAQSKVIPKRSIVQLKSYYVQIYINSLFTQRFNDTDRQYLQQFCMIHQDKSTPELIELLLGTYLSQRNLYYYYIYKTILDIRKKQHLQRQKVLTIPLDKQKQTQDLLASHTQIYRQGLQYVLNEDLSQITPQEICETINTLSQSQSKQFWKYLEDNVQPKKNIIQLKQYYYISYPKIFYDEILTSEDKQYLQQYMKQTNLSKELHLVVDDLMSSYFKNRNVFKADVYRYIQRRQNNQTNSLKDSTKNQFSMIYKNSLQLIKNNQDLQSCDSKQIYQLIKQLDVQDATLFWNDVKLAKPEQSLKQLKKYFVHTYPSCIYPDRLTEDDKLFITEYCVQNRDNQSSLTEKTLFLMKTYFKDRQIFYTLVYSFVNKQCIRTKTKGASHENDQLTNHFQEKLDQKIQMYTELYHNAIFTVFSDDVKEFTPVQTAKYINQLEDQESLQFWRHVSSIVKTKSSVNILKNWYSTKYLRVLYSDHLNQEDMQHITNLCNDYKITATELAQSLIQNYFKGRDIFYYEVYYYTQKKLCIFQNSLTNSKDSMKTTFKEKQLNARLEECSEMLRKGLNFINENINYTSFNQKQICEVVSNLSQTEQTKFWTYVSKTFNKPNIRTYFRQSFQRYLYSDSLSAQDKETILNYCKENKELSVAVLAEQINTKFFKERDIFDREIYNCVSKIMQRKVNKK</sequence>
<dbReference type="EMBL" id="CATOUU010000969">
    <property type="protein sequence ID" value="CAI9963720.1"/>
    <property type="molecule type" value="Genomic_DNA"/>
</dbReference>
<evidence type="ECO:0000313" key="9">
    <source>
        <dbReference type="Proteomes" id="UP001642409"/>
    </source>
</evidence>
<reference evidence="2" key="1">
    <citation type="submission" date="2023-06" db="EMBL/GenBank/DDBJ databases">
        <authorList>
            <person name="Kurt Z."/>
        </authorList>
    </citation>
    <scope>NUCLEOTIDE SEQUENCE</scope>
</reference>
<dbReference type="EMBL" id="CATOUU010000589">
    <property type="protein sequence ID" value="CAI9934811.1"/>
    <property type="molecule type" value="Genomic_DNA"/>
</dbReference>
<evidence type="ECO:0000313" key="4">
    <source>
        <dbReference type="EMBL" id="CAI9964548.1"/>
    </source>
</evidence>
<dbReference type="EMBL" id="CAXDID020000508">
    <property type="protein sequence ID" value="CAL6098333.1"/>
    <property type="molecule type" value="Genomic_DNA"/>
</dbReference>
<dbReference type="EMBL" id="CATOUU010000979">
    <property type="protein sequence ID" value="CAI9964548.1"/>
    <property type="molecule type" value="Genomic_DNA"/>
</dbReference>
<evidence type="ECO:0000313" key="8">
    <source>
        <dbReference type="EMBL" id="CAL6098333.1"/>
    </source>
</evidence>
<protein>
    <submittedName>
        <fullName evidence="5">Hypothetical_protein</fullName>
    </submittedName>
</protein>
<dbReference type="AlphaFoldDB" id="A0AA86QJS0"/>
<reference evidence="5 9" key="2">
    <citation type="submission" date="2024-07" db="EMBL/GenBank/DDBJ databases">
        <authorList>
            <person name="Akdeniz Z."/>
        </authorList>
    </citation>
    <scope>NUCLEOTIDE SEQUENCE [LARGE SCALE GENOMIC DNA]</scope>
</reference>
<name>A0AA86QJS0_9EUKA</name>